<dbReference type="PROSITE" id="PS50961">
    <property type="entry name" value="HTH_LA"/>
    <property type="match status" value="1"/>
</dbReference>
<dbReference type="Gene3D" id="1.10.10.10">
    <property type="entry name" value="Winged helix-like DNA-binding domain superfamily/Winged helix DNA-binding domain"/>
    <property type="match status" value="1"/>
</dbReference>
<dbReference type="InterPro" id="IPR006630">
    <property type="entry name" value="La_HTH"/>
</dbReference>
<dbReference type="InterPro" id="IPR045180">
    <property type="entry name" value="La_dom_prot"/>
</dbReference>
<dbReference type="GO" id="GO:0003723">
    <property type="term" value="F:RNA binding"/>
    <property type="evidence" value="ECO:0007669"/>
    <property type="project" value="UniProtKB-UniRule"/>
</dbReference>
<proteinExistence type="predicted"/>
<feature type="compositionally biased region" description="Polar residues" evidence="3">
    <location>
        <begin position="190"/>
        <end position="199"/>
    </location>
</feature>
<feature type="compositionally biased region" description="Basic residues" evidence="3">
    <location>
        <begin position="205"/>
        <end position="227"/>
    </location>
</feature>
<name>B5VES3_YEAS6</name>
<protein>
    <submittedName>
        <fullName evidence="5">YCL037Cp-like protein</fullName>
    </submittedName>
</protein>
<dbReference type="OrthoDB" id="340227at2759"/>
<comment type="caution">
    <text evidence="5">The sequence shown here is derived from an EMBL/GenBank/DDBJ whole genome shotgun (WGS) entry which is preliminary data.</text>
</comment>
<evidence type="ECO:0000256" key="2">
    <source>
        <dbReference type="PROSITE-ProRule" id="PRU00332"/>
    </source>
</evidence>
<dbReference type="FunFam" id="1.10.10.10:FF:000623">
    <property type="entry name" value="Slf1p"/>
    <property type="match status" value="1"/>
</dbReference>
<feature type="compositionally biased region" description="Basic residues" evidence="3">
    <location>
        <begin position="260"/>
        <end position="270"/>
    </location>
</feature>
<dbReference type="GO" id="GO:0045727">
    <property type="term" value="P:positive regulation of translation"/>
    <property type="evidence" value="ECO:0007669"/>
    <property type="project" value="TreeGrafter"/>
</dbReference>
<feature type="compositionally biased region" description="Polar residues" evidence="3">
    <location>
        <begin position="58"/>
        <end position="73"/>
    </location>
</feature>
<feature type="compositionally biased region" description="Low complexity" evidence="3">
    <location>
        <begin position="125"/>
        <end position="156"/>
    </location>
</feature>
<dbReference type="SUPFAM" id="SSF46785">
    <property type="entry name" value="Winged helix' DNA-binding domain"/>
    <property type="match status" value="1"/>
</dbReference>
<feature type="region of interest" description="Disordered" evidence="3">
    <location>
        <begin position="428"/>
        <end position="466"/>
    </location>
</feature>
<dbReference type="SMART" id="SM00715">
    <property type="entry name" value="LA"/>
    <property type="match status" value="1"/>
</dbReference>
<feature type="compositionally biased region" description="Low complexity" evidence="3">
    <location>
        <begin position="250"/>
        <end position="259"/>
    </location>
</feature>
<dbReference type="GO" id="GO:0010494">
    <property type="term" value="C:cytoplasmic stress granule"/>
    <property type="evidence" value="ECO:0007669"/>
    <property type="project" value="TreeGrafter"/>
</dbReference>
<dbReference type="AlphaFoldDB" id="B5VES3"/>
<feature type="domain" description="HTH La-type RNA-binding" evidence="4">
    <location>
        <begin position="287"/>
        <end position="383"/>
    </location>
</feature>
<dbReference type="InterPro" id="IPR036388">
    <property type="entry name" value="WH-like_DNA-bd_sf"/>
</dbReference>
<organism evidence="5 6">
    <name type="scientific">Saccharomyces cerevisiae (strain AWRI1631)</name>
    <name type="common">Baker's yeast</name>
    <dbReference type="NCBI Taxonomy" id="545124"/>
    <lineage>
        <taxon>Eukaryota</taxon>
        <taxon>Fungi</taxon>
        <taxon>Dikarya</taxon>
        <taxon>Ascomycota</taxon>
        <taxon>Saccharomycotina</taxon>
        <taxon>Saccharomycetes</taxon>
        <taxon>Saccharomycetales</taxon>
        <taxon>Saccharomycetaceae</taxon>
        <taxon>Saccharomyces</taxon>
    </lineage>
</organism>
<evidence type="ECO:0000313" key="6">
    <source>
        <dbReference type="Proteomes" id="UP000008988"/>
    </source>
</evidence>
<dbReference type="CDD" id="cd07323">
    <property type="entry name" value="LAM"/>
    <property type="match status" value="1"/>
</dbReference>
<reference evidence="5 6" key="1">
    <citation type="journal article" date="2008" name="FEMS Yeast Res.">
        <title>Comparative genome analysis of a Saccharomyces cerevisiae wine strain.</title>
        <authorList>
            <person name="Borneman A.R."/>
            <person name="Forgan A.H."/>
            <person name="Pretorius I.S."/>
            <person name="Chambers P.J."/>
        </authorList>
    </citation>
    <scope>NUCLEOTIDE SEQUENCE [LARGE SCALE GENOMIC DNA]</scope>
    <source>
        <strain evidence="5 6">AWRI1631</strain>
    </source>
</reference>
<sequence length="466" mass="51789">MKIFWDPRSVIEHQDYSGPANVFHLLFTSLPTMSAETAAANTATAPVPEVQEQESSKSKQVNLTPAPLPTSSPWKLAPTEIPVSTISIEDLDATRKKKNRTPTPKSSTATKWVPIKASITVSGTKRSGSKNGASNGNSNKSKNNKTAASSTSSSNANRKKKHHQHNAKKQQQMKKDGFESAVGEEDSKDATSQENGQSTQQQQPPHHRNHHHSHHHNSNGPQRRKFHNSNNAGMPQNQGFPPQFKPYQGRNARNNNNNRSKYHNHFHHNQQHPQQPMVKLQQQFYPVQPVLMAINNIARQIEYYFSEENLTVDNYLRSKLSKDGFAPLSLISKFYRVVNMSFGGDTNLILAALREIVANEAATVNVAEGTLAAKEGDNVTGEAKEPSPLDKYFVRSKSWSNWLPETFETEINIEKELVGDALDQFMISLPPVPQQEEESSTELASQEQETKEDSAPVAAGESESSL</sequence>
<feature type="region of interest" description="Disordered" evidence="3">
    <location>
        <begin position="41"/>
        <end position="77"/>
    </location>
</feature>
<evidence type="ECO:0000259" key="4">
    <source>
        <dbReference type="PROSITE" id="PS50961"/>
    </source>
</evidence>
<evidence type="ECO:0000256" key="1">
    <source>
        <dbReference type="ARBA" id="ARBA00022884"/>
    </source>
</evidence>
<feature type="region of interest" description="Disordered" evidence="3">
    <location>
        <begin position="92"/>
        <end position="275"/>
    </location>
</feature>
<dbReference type="InterPro" id="IPR036390">
    <property type="entry name" value="WH_DNA-bd_sf"/>
</dbReference>
<evidence type="ECO:0000313" key="5">
    <source>
        <dbReference type="EMBL" id="EDZ73559.1"/>
    </source>
</evidence>
<dbReference type="PANTHER" id="PTHR22792">
    <property type="entry name" value="LUPUS LA PROTEIN-RELATED"/>
    <property type="match status" value="1"/>
</dbReference>
<dbReference type="Proteomes" id="UP000008988">
    <property type="component" value="Unassembled WGS sequence"/>
</dbReference>
<gene>
    <name evidence="5" type="ORF">AWRI1631_30310</name>
</gene>
<keyword evidence="1 2" id="KW-0694">RNA-binding</keyword>
<dbReference type="Pfam" id="PF05383">
    <property type="entry name" value="La"/>
    <property type="match status" value="1"/>
</dbReference>
<evidence type="ECO:0000256" key="3">
    <source>
        <dbReference type="SAM" id="MobiDB-lite"/>
    </source>
</evidence>
<accession>B5VES3</accession>
<feature type="compositionally biased region" description="Basic residues" evidence="3">
    <location>
        <begin position="157"/>
        <end position="172"/>
    </location>
</feature>
<dbReference type="GO" id="GO:0005829">
    <property type="term" value="C:cytosol"/>
    <property type="evidence" value="ECO:0007669"/>
    <property type="project" value="TreeGrafter"/>
</dbReference>
<dbReference type="PANTHER" id="PTHR22792:SF132">
    <property type="entry name" value="LA-RELATED PROTEIN 1"/>
    <property type="match status" value="1"/>
</dbReference>
<feature type="compositionally biased region" description="Polar residues" evidence="3">
    <location>
        <begin position="228"/>
        <end position="240"/>
    </location>
</feature>
<dbReference type="EMBL" id="ABSV01000223">
    <property type="protein sequence ID" value="EDZ73559.1"/>
    <property type="molecule type" value="Genomic_DNA"/>
</dbReference>